<dbReference type="EMBL" id="MSKW01000009">
    <property type="protein sequence ID" value="OLO78389.1"/>
    <property type="molecule type" value="Genomic_DNA"/>
</dbReference>
<protein>
    <submittedName>
        <fullName evidence="1">Uncharacterized protein</fullName>
    </submittedName>
</protein>
<gene>
    <name evidence="1" type="ORF">BKH15_04155</name>
</gene>
<organism evidence="1 2">
    <name type="scientific">Actinomyces oris</name>
    <dbReference type="NCBI Taxonomy" id="544580"/>
    <lineage>
        <taxon>Bacteria</taxon>
        <taxon>Bacillati</taxon>
        <taxon>Actinomycetota</taxon>
        <taxon>Actinomycetes</taxon>
        <taxon>Actinomycetales</taxon>
        <taxon>Actinomycetaceae</taxon>
        <taxon>Actinomyces</taxon>
    </lineage>
</organism>
<reference evidence="1 2" key="1">
    <citation type="submission" date="2016-12" db="EMBL/GenBank/DDBJ databases">
        <title>Genomic comparison of strains in the 'Actinomyces naeslundii' group.</title>
        <authorList>
            <person name="Mughal S.R."/>
            <person name="Do T."/>
            <person name="Gilbert S.C."/>
            <person name="Witherden E.A."/>
            <person name="Didelot X."/>
            <person name="Beighton D."/>
        </authorList>
    </citation>
    <scope>NUCLEOTIDE SEQUENCE [LARGE SCALE GENOMIC DNA]</scope>
    <source>
        <strain evidence="1 2">G53E</strain>
    </source>
</reference>
<dbReference type="RefSeq" id="WP_060957054.1">
    <property type="nucleotide sequence ID" value="NZ_CP014232.1"/>
</dbReference>
<accession>A0A0X8K1J1</accession>
<evidence type="ECO:0000313" key="2">
    <source>
        <dbReference type="Proteomes" id="UP000186769"/>
    </source>
</evidence>
<sequence length="199" mass="20702">MTEYIAAIVYPEKSKTYEAFSKISAGSERLGVVSAVLVECDADGRLTIPEGEDGHAGLGLGTGSLIGVLVGALGGPIGMLLGLGVGAATGAAVDVSRAEVGDLAVSTFANLMTPGSNAIIAQTDEDGSTAPLDAAVAELGGSIVRRPLDEVLAELEAQNAAAEEAAEAARRAMREEKRQERKENRERRIEALREKFSRH</sequence>
<dbReference type="KEGG" id="aos:AXE84_04835"/>
<proteinExistence type="predicted"/>
<comment type="caution">
    <text evidence="1">The sequence shown here is derived from an EMBL/GenBank/DDBJ whole genome shotgun (WGS) entry which is preliminary data.</text>
</comment>
<evidence type="ECO:0000313" key="1">
    <source>
        <dbReference type="EMBL" id="OLO78389.1"/>
    </source>
</evidence>
<dbReference type="Proteomes" id="UP000186769">
    <property type="component" value="Unassembled WGS sequence"/>
</dbReference>
<name>A0A0X8K1J1_9ACTO</name>
<dbReference type="AlphaFoldDB" id="A0A0X8K1J1"/>